<comment type="caution">
    <text evidence="2">The sequence shown here is derived from an EMBL/GenBank/DDBJ whole genome shotgun (WGS) entry which is preliminary data.</text>
</comment>
<dbReference type="RefSeq" id="WP_317685557.1">
    <property type="nucleotide sequence ID" value="NZ_JAWMQI010000035.1"/>
</dbReference>
<comment type="similarity">
    <text evidence="1">Belongs to the antirestriction protein family.</text>
</comment>
<evidence type="ECO:0000256" key="1">
    <source>
        <dbReference type="ARBA" id="ARBA00008618"/>
    </source>
</evidence>
<proteinExistence type="inferred from homology"/>
<evidence type="ECO:0000313" key="2">
    <source>
        <dbReference type="EMBL" id="MDV7248901.1"/>
    </source>
</evidence>
<evidence type="ECO:0000313" key="3">
    <source>
        <dbReference type="Proteomes" id="UP001187425"/>
    </source>
</evidence>
<accession>A0AAW8ZSJ3</accession>
<dbReference type="InterPro" id="IPR042297">
    <property type="entry name" value="Antirestriction_sf"/>
</dbReference>
<name>A0AAW8ZSJ3_9XANT</name>
<protein>
    <submittedName>
        <fullName evidence="2">Antirestriction protein</fullName>
    </submittedName>
</protein>
<dbReference type="Gene3D" id="3.30.70.3580">
    <property type="entry name" value="Antirestriction protein"/>
    <property type="match status" value="1"/>
</dbReference>
<dbReference type="Proteomes" id="UP001187425">
    <property type="component" value="Unassembled WGS sequence"/>
</dbReference>
<sequence>MTDVQSPSLSPITASLVQEESRLAFLPTNFGLRSMMRGEALVYRWMGTLCSAYSGGYWHYYTLSNGGFYLAPRSDDRFRLQVDNGFRGELSADAAGIVATLYALNQLAWELEGTANCEAIVERYYHLGAFARAHAEADGIFQAID</sequence>
<organism evidence="2 3">
    <name type="scientific">Xanthomonas hortorum pv. vitians</name>
    <dbReference type="NCBI Taxonomy" id="83224"/>
    <lineage>
        <taxon>Bacteria</taxon>
        <taxon>Pseudomonadati</taxon>
        <taxon>Pseudomonadota</taxon>
        <taxon>Gammaproteobacteria</taxon>
        <taxon>Lysobacterales</taxon>
        <taxon>Lysobacteraceae</taxon>
        <taxon>Xanthomonas</taxon>
    </lineage>
</organism>
<dbReference type="AlphaFoldDB" id="A0AAW8ZSJ3"/>
<gene>
    <name evidence="2" type="ORF">R4K57_10865</name>
</gene>
<dbReference type="InterPro" id="IPR004914">
    <property type="entry name" value="Antirestrict"/>
</dbReference>
<dbReference type="EMBL" id="JAWMQI010000035">
    <property type="protein sequence ID" value="MDV7248901.1"/>
    <property type="molecule type" value="Genomic_DNA"/>
</dbReference>
<dbReference type="Pfam" id="PF03230">
    <property type="entry name" value="Antirestrict"/>
    <property type="match status" value="1"/>
</dbReference>
<reference evidence="2 3" key="1">
    <citation type="submission" date="2023-10" db="EMBL/GenBank/DDBJ databases">
        <title>A new tool for lettuce pathogen research.</title>
        <authorList>
            <person name="Horton K.N."/>
            <person name="Cseke L.J."/>
            <person name="Badiwe M."/>
            <person name="Tesfaye D."/>
            <person name="Klein A."/>
            <person name="Su J."/>
            <person name="Potnis N."/>
            <person name="Gassmann W."/>
        </authorList>
    </citation>
    <scope>NUCLEOTIDE SEQUENCE [LARGE SCALE GENOMIC DNA]</scope>
    <source>
        <strain evidence="2 3">JSKH1901</strain>
    </source>
</reference>